<comment type="caution">
    <text evidence="2">The sequence shown here is derived from an EMBL/GenBank/DDBJ whole genome shotgun (WGS) entry which is preliminary data.</text>
</comment>
<reference evidence="2 3" key="1">
    <citation type="submission" date="2019-03" db="EMBL/GenBank/DDBJ databases">
        <title>First draft genome of Liparis tanakae, snailfish: a comprehensive survey of snailfish specific genes.</title>
        <authorList>
            <person name="Kim W."/>
            <person name="Song I."/>
            <person name="Jeong J.-H."/>
            <person name="Kim D."/>
            <person name="Kim S."/>
            <person name="Ryu S."/>
            <person name="Song J.Y."/>
            <person name="Lee S.K."/>
        </authorList>
    </citation>
    <scope>NUCLEOTIDE SEQUENCE [LARGE SCALE GENOMIC DNA]</scope>
    <source>
        <tissue evidence="2">Muscle</tissue>
    </source>
</reference>
<sequence length="63" mass="7278">MAFRFVSHGVLRLTSPAPGRADRWAVDRVTTEEEREKPHRGARRHHTAIHGRPQIEALICQLR</sequence>
<dbReference type="EMBL" id="SRLO01000563">
    <property type="protein sequence ID" value="TNN52000.1"/>
    <property type="molecule type" value="Genomic_DNA"/>
</dbReference>
<evidence type="ECO:0000313" key="3">
    <source>
        <dbReference type="Proteomes" id="UP000314294"/>
    </source>
</evidence>
<dbReference type="AlphaFoldDB" id="A0A4Z2GFD4"/>
<evidence type="ECO:0000256" key="1">
    <source>
        <dbReference type="SAM" id="MobiDB-lite"/>
    </source>
</evidence>
<dbReference type="Proteomes" id="UP000314294">
    <property type="component" value="Unassembled WGS sequence"/>
</dbReference>
<keyword evidence="3" id="KW-1185">Reference proteome</keyword>
<evidence type="ECO:0000313" key="2">
    <source>
        <dbReference type="EMBL" id="TNN52000.1"/>
    </source>
</evidence>
<gene>
    <name evidence="2" type="ORF">EYF80_037806</name>
</gene>
<feature type="compositionally biased region" description="Basic and acidic residues" evidence="1">
    <location>
        <begin position="27"/>
        <end position="39"/>
    </location>
</feature>
<feature type="region of interest" description="Disordered" evidence="1">
    <location>
        <begin position="27"/>
        <end position="47"/>
    </location>
</feature>
<proteinExistence type="predicted"/>
<organism evidence="2 3">
    <name type="scientific">Liparis tanakae</name>
    <name type="common">Tanaka's snailfish</name>
    <dbReference type="NCBI Taxonomy" id="230148"/>
    <lineage>
        <taxon>Eukaryota</taxon>
        <taxon>Metazoa</taxon>
        <taxon>Chordata</taxon>
        <taxon>Craniata</taxon>
        <taxon>Vertebrata</taxon>
        <taxon>Euteleostomi</taxon>
        <taxon>Actinopterygii</taxon>
        <taxon>Neopterygii</taxon>
        <taxon>Teleostei</taxon>
        <taxon>Neoteleostei</taxon>
        <taxon>Acanthomorphata</taxon>
        <taxon>Eupercaria</taxon>
        <taxon>Perciformes</taxon>
        <taxon>Cottioidei</taxon>
        <taxon>Cottales</taxon>
        <taxon>Liparidae</taxon>
        <taxon>Liparis</taxon>
    </lineage>
</organism>
<name>A0A4Z2GFD4_9TELE</name>
<accession>A0A4Z2GFD4</accession>
<protein>
    <submittedName>
        <fullName evidence="2">Uncharacterized protein</fullName>
    </submittedName>
</protein>